<dbReference type="InterPro" id="IPR013783">
    <property type="entry name" value="Ig-like_fold"/>
</dbReference>
<dbReference type="InterPro" id="IPR057078">
    <property type="entry name" value="HYR-4C"/>
</dbReference>
<dbReference type="SUPFAM" id="SSF141072">
    <property type="entry name" value="CalX-like"/>
    <property type="match status" value="2"/>
</dbReference>
<dbReference type="GO" id="GO:0016020">
    <property type="term" value="C:membrane"/>
    <property type="evidence" value="ECO:0007669"/>
    <property type="project" value="InterPro"/>
</dbReference>
<dbReference type="Pfam" id="PF03160">
    <property type="entry name" value="Calx-beta"/>
    <property type="match status" value="2"/>
</dbReference>
<dbReference type="Pfam" id="PF23237">
    <property type="entry name" value="HYR_4C"/>
    <property type="match status" value="1"/>
</dbReference>
<evidence type="ECO:0000313" key="7">
    <source>
        <dbReference type="Proteomes" id="UP000193431"/>
    </source>
</evidence>
<feature type="signal peptide" evidence="4">
    <location>
        <begin position="1"/>
        <end position="25"/>
    </location>
</feature>
<dbReference type="Gene3D" id="2.60.40.2030">
    <property type="match status" value="2"/>
</dbReference>
<evidence type="ECO:0000256" key="4">
    <source>
        <dbReference type="SAM" id="SignalP"/>
    </source>
</evidence>
<dbReference type="EMBL" id="CP019344">
    <property type="protein sequence ID" value="ARN78757.1"/>
    <property type="molecule type" value="Genomic_DNA"/>
</dbReference>
<feature type="domain" description="HYR" evidence="5">
    <location>
        <begin position="830"/>
        <end position="911"/>
    </location>
</feature>
<feature type="domain" description="HYR" evidence="5">
    <location>
        <begin position="1711"/>
        <end position="1799"/>
    </location>
</feature>
<dbReference type="PANTHER" id="PTHR46343">
    <property type="entry name" value="HYR DOMAIN-CONTAINING PROTEIN"/>
    <property type="match status" value="1"/>
</dbReference>
<dbReference type="PROSITE" id="PS50825">
    <property type="entry name" value="HYR"/>
    <property type="match status" value="2"/>
</dbReference>
<sequence>MKTNYLKTGLLSFCLFLIHLTTAQSDVPIVKGDHHAEKSKETLLVWSGTLSETDYWAIYEGGCGDKLLGTTKLNSFEFSPSETGVTLFVRAENDQGNLAGNCGSFTYDFKASETFAFDHSKYEIKSLDDGKQLNLSGNINGTFWSPDKSLALDPDTGFIDPTESENGDYTVYFFPNNSYGYVTSTLSVNNVAVLSISGTTQAAEDTTDGLFTITADNTVANDTNVSFTISGTATEGVDYSSIGNSVLMPANSSSITIPIDVIADSSLEGNENIQITLTGTDDTDVTVGASNTATINIIDNDNALVILTDTSGDEDAGPITVTATLSNPVQGGFTVDVSTTNGSAIAGTDYNAINGQTLVFSGTNNETQTFQISPIADTDLEGDETVIVSLSNLQATSLPVNITDSAIVTILNDEVDCGSAEAVDFNIQTYDSSCVNGSSGAASAILYYEGFETAQPSPSNYGDSIDPIPGLPGWRYEGAPNAGARLNIFSSGNANRANNGSFALGLDDGNFIPHSIIWTVDLSAQAGDDDISFSYFFYNSNDEFTIDDQVTVRGDSSQPWVTLSVWNDGFTNTWQERVVDLDAVLSNAGQTMTSATEIRFTHSDNFAFPTDGVIFDDIKIFKEGYTYQWSNNETTGVVQDLAPGNYTVTITSPDGCVVNQDVTINGTPLDDASFSYSNTNYCPNDAPETPTITGLSGGTFTVNNFGLDLNPITGEINFANSLSGRNYDITYTTNGSCPNSSTIRVTIDFFDNANFRYPSNSVSTSDPVQFPVSIVTPGGTFSSTPSGLSIDTNTGLIDPSLSTIGGYTVTYTTNGTCPNSSSQTFVISNVDNVPPVARCQDFSGNLDANGLLVINDFDIDAGSSDDVGVQSIQASQTVFTCDNLGPNTVTLIVTDTSGNQDTCTATVTVSDIDAPVIQCANVTLELDANGRASLDTLYNTGDSYDVQPTTFGEDVLSNPTVLNLGDDQVARNLPLGFDFTFFGNSYNTFQVSSNGFIAFGNTVGPGCCSGGNLTSGFVNPSNLIALGWTDLNPRGAPINYQTIGIAPNRVLVVEYDNIPFFGGGTILSGQIKLFEGSNRIEIHTENNGNTGRTQTQGIVNQGGSIGFPVPGRNATTWSATSDAWSFTPSSVYAVDNCEVDVLNVSQRDFTCADLGPNFITISATDSSGNSATCSFFVTVVDNQNPEPVNQTLPDVVAECRVDSLTPPQVTDNCSDPVIITNNASLPITGVGTTVVTWIYNDGNGNFNFQNQNVIIQDTTPPVPDVANLPDINSQCSVDSLTAPTATETSCSNGNISITGTTNAALPITTAGTTVITWTYDDGNGNTITQDQNIVISDTTAPVPDVANLPNINDQCVVSSLTPPLATDNCASNVIITSNANLPITSSTQITWTYDDGNGNTTAQIQNVVINDDTAPTPDVSNLPDITASCEVTSLTAPTATDNCGGNVTVSNDATLPIVTQGTTVITWTYLDGNGNTASQTQNVIINDTTAPVPDTASLPDVNAECEVTTVSIPTATDACAGTINGVADHSFPITSQGTTMITWTFSDGNGNQATQTQNVIISDVNPPVSDLTTLPAINSECAVTTLTAPTATDTCVGTLLATTTASLPITSTTTITWEYDDGNGNSTSQTQDIIVNDTTAPVPDLTSLPDVNEVCEVTSLVAPTSLDNCEGVITATNNATFPIGLGTTQVIWTYTDGTGNSVTQTQNIIVTDTDAPVADCPSDLRIDLPSGTTTYMLQDYTGGLNATDGCTSSTAGLTIVQSPAAGTMVAVPSTTPITITISDGNGNDLVCSFEVQTDLTASIEEPLIKVDLDIYPNPTSGKLTISSKNSNIESLTLIDFRGRRVNTWSNVSAETKTIDLSPYESAIYFISIKTDLGIVNKRVIKN</sequence>
<dbReference type="OrthoDB" id="9805017at2"/>
<dbReference type="InterPro" id="IPR003410">
    <property type="entry name" value="HYR_dom"/>
</dbReference>
<evidence type="ECO:0000313" key="6">
    <source>
        <dbReference type="EMBL" id="ARN78757.1"/>
    </source>
</evidence>
<dbReference type="InterPro" id="IPR003644">
    <property type="entry name" value="Calx_beta"/>
</dbReference>
<dbReference type="SMART" id="SM00237">
    <property type="entry name" value="Calx_beta"/>
    <property type="match status" value="2"/>
</dbReference>
<reference evidence="6 7" key="1">
    <citation type="submission" date="2016-11" db="EMBL/GenBank/DDBJ databases">
        <title>Trade-off between light-utilization and light-protection in marine flavobacteria.</title>
        <authorList>
            <person name="Kumagai Y."/>
        </authorList>
    </citation>
    <scope>NUCLEOTIDE SEQUENCE [LARGE SCALE GENOMIC DNA]</scope>
    <source>
        <strain evidence="6 7">JCM 13191</strain>
    </source>
</reference>
<protein>
    <recommendedName>
        <fullName evidence="5">HYR domain-containing protein</fullName>
    </recommendedName>
</protein>
<dbReference type="Pfam" id="PF18962">
    <property type="entry name" value="Por_Secre_tail"/>
    <property type="match status" value="1"/>
</dbReference>
<dbReference type="STRING" id="331648.BST97_12560"/>
<evidence type="ECO:0000256" key="2">
    <source>
        <dbReference type="ARBA" id="ARBA00022737"/>
    </source>
</evidence>
<evidence type="ECO:0000256" key="1">
    <source>
        <dbReference type="ARBA" id="ARBA00022729"/>
    </source>
</evidence>
<dbReference type="PANTHER" id="PTHR46343:SF2">
    <property type="entry name" value="SUSHI_VON WILLEBRAND FACTOR TYPE A_EGF_PENTRAXIN DOMAIN-CONTAINING 1"/>
    <property type="match status" value="1"/>
</dbReference>
<dbReference type="Proteomes" id="UP000193431">
    <property type="component" value="Chromosome"/>
</dbReference>
<organism evidence="6 7">
    <name type="scientific">Nonlabens spongiae</name>
    <dbReference type="NCBI Taxonomy" id="331648"/>
    <lineage>
        <taxon>Bacteria</taxon>
        <taxon>Pseudomonadati</taxon>
        <taxon>Bacteroidota</taxon>
        <taxon>Flavobacteriia</taxon>
        <taxon>Flavobacteriales</taxon>
        <taxon>Flavobacteriaceae</taxon>
        <taxon>Nonlabens</taxon>
    </lineage>
</organism>
<evidence type="ECO:0000259" key="5">
    <source>
        <dbReference type="PROSITE" id="PS50825"/>
    </source>
</evidence>
<dbReference type="InterPro" id="IPR026444">
    <property type="entry name" value="Secre_tail"/>
</dbReference>
<feature type="chain" id="PRO_5012732507" description="HYR domain-containing protein" evidence="4">
    <location>
        <begin position="26"/>
        <end position="1886"/>
    </location>
</feature>
<dbReference type="RefSeq" id="WP_085767561.1">
    <property type="nucleotide sequence ID" value="NZ_CP019344.1"/>
</dbReference>
<dbReference type="GO" id="GO:0007154">
    <property type="term" value="P:cell communication"/>
    <property type="evidence" value="ECO:0007669"/>
    <property type="project" value="InterPro"/>
</dbReference>
<keyword evidence="2" id="KW-0677">Repeat</keyword>
<gene>
    <name evidence="6" type="ORF">BST97_12560</name>
</gene>
<dbReference type="Gene3D" id="2.60.40.10">
    <property type="entry name" value="Immunoglobulins"/>
    <property type="match status" value="2"/>
</dbReference>
<dbReference type="InterPro" id="IPR043555">
    <property type="entry name" value="SRPX-like"/>
</dbReference>
<keyword evidence="7" id="KW-1185">Reference proteome</keyword>
<proteinExistence type="predicted"/>
<name>A0A1W6MMF3_9FLAO</name>
<accession>A0A1W6MMF3</accession>
<keyword evidence="1 4" id="KW-0732">Signal</keyword>
<dbReference type="NCBIfam" id="TIGR04183">
    <property type="entry name" value="Por_Secre_tail"/>
    <property type="match status" value="1"/>
</dbReference>
<keyword evidence="3" id="KW-0106">Calcium</keyword>
<dbReference type="InterPro" id="IPR038081">
    <property type="entry name" value="CalX-like_sf"/>
</dbReference>
<evidence type="ECO:0000256" key="3">
    <source>
        <dbReference type="ARBA" id="ARBA00022837"/>
    </source>
</evidence>